<dbReference type="GO" id="GO:0005739">
    <property type="term" value="C:mitochondrion"/>
    <property type="evidence" value="ECO:0007669"/>
    <property type="project" value="TreeGrafter"/>
</dbReference>
<dbReference type="Gene3D" id="1.25.40.10">
    <property type="entry name" value="Tetratricopeptide repeat domain"/>
    <property type="match status" value="2"/>
</dbReference>
<evidence type="ECO:0000256" key="1">
    <source>
        <dbReference type="ARBA" id="ARBA00007626"/>
    </source>
</evidence>
<dbReference type="PANTHER" id="PTHR45717:SF45">
    <property type="entry name" value="OS12G0527900 PROTEIN"/>
    <property type="match status" value="1"/>
</dbReference>
<feature type="repeat" description="PPR" evidence="3">
    <location>
        <begin position="242"/>
        <end position="276"/>
    </location>
</feature>
<dbReference type="PROSITE" id="PS51375">
    <property type="entry name" value="PPR"/>
    <property type="match status" value="2"/>
</dbReference>
<keyword evidence="6" id="KW-1185">Reference proteome</keyword>
<keyword evidence="2" id="KW-0677">Repeat</keyword>
<feature type="repeat" description="PPR" evidence="3">
    <location>
        <begin position="347"/>
        <end position="381"/>
    </location>
</feature>
<dbReference type="STRING" id="218851.A0A2G5CIZ2"/>
<evidence type="ECO:0000256" key="3">
    <source>
        <dbReference type="PROSITE-ProRule" id="PRU00708"/>
    </source>
</evidence>
<dbReference type="FunFam" id="1.25.40.10:FF:000651">
    <property type="entry name" value="Pentatricopeptide repeat-containing protein mitochondrial"/>
    <property type="match status" value="1"/>
</dbReference>
<sequence length="509" mass="58226">MGSEAKSYWNQINEEVVKQLEIENQGGGGGATRTGGRDTLGRRLLSLIYPKRSAVVIIRKWTEEGKTVQKYELNRVVRELRKAKRYKHALEICEWMTIQPDFRLLPGDYAVHLDLVAKIRGLASAEKFFEDLPQEMRGKETCTSLLHTYGQNKLVAKAEALMNKMSECGFLTYPLPYNHMLSLYISTGQLDKVPPMVRELKKNTSPDIVTFNLCLSVCASQNNLEGAEKYFNKLKKYKIDADWVTYSTLTNLYIKNSQFDEARSTLKQMEKLASRKARVAYSSIITLHANMDGKDGVYRVWKKIKSLFLKMNDAEYTSMIASLLKVGEFDEAENIYTEWESVSNTGDTRISNLLLAAYINKHQIEKAERFLERMIERGVTPSYTTWELLTWGFLKIKKMDKVLDYFQKAIKSVEIWKPDDRIVGEILENLEKLGDVNGAENLLVILRNSGHVTTTIYNSLLRTYKKAGKMPLIVAERMRKDKIPLNKETEELIKSTSKLCVADASSVLS</sequence>
<accession>A0A2G5CIZ2</accession>
<organism evidence="5 6">
    <name type="scientific">Aquilegia coerulea</name>
    <name type="common">Rocky mountain columbine</name>
    <dbReference type="NCBI Taxonomy" id="218851"/>
    <lineage>
        <taxon>Eukaryota</taxon>
        <taxon>Viridiplantae</taxon>
        <taxon>Streptophyta</taxon>
        <taxon>Embryophyta</taxon>
        <taxon>Tracheophyta</taxon>
        <taxon>Spermatophyta</taxon>
        <taxon>Magnoliopsida</taxon>
        <taxon>Ranunculales</taxon>
        <taxon>Ranunculaceae</taxon>
        <taxon>Thalictroideae</taxon>
        <taxon>Aquilegia</taxon>
    </lineage>
</organism>
<proteinExistence type="inferred from homology"/>
<dbReference type="InterPro" id="IPR033443">
    <property type="entry name" value="PROP1-like_PPR_dom"/>
</dbReference>
<feature type="domain" description="PROP1-like PPR" evidence="4">
    <location>
        <begin position="290"/>
        <end position="414"/>
    </location>
</feature>
<dbReference type="InParanoid" id="A0A2G5CIZ2"/>
<dbReference type="InterPro" id="IPR011990">
    <property type="entry name" value="TPR-like_helical_dom_sf"/>
</dbReference>
<evidence type="ECO:0000313" key="6">
    <source>
        <dbReference type="Proteomes" id="UP000230069"/>
    </source>
</evidence>
<dbReference type="Pfam" id="PF13041">
    <property type="entry name" value="PPR_2"/>
    <property type="match status" value="1"/>
</dbReference>
<dbReference type="PANTHER" id="PTHR45717">
    <property type="entry name" value="OS12G0527900 PROTEIN"/>
    <property type="match status" value="1"/>
</dbReference>
<protein>
    <recommendedName>
        <fullName evidence="4">PROP1-like PPR domain-containing protein</fullName>
    </recommendedName>
</protein>
<dbReference type="GO" id="GO:0003729">
    <property type="term" value="F:mRNA binding"/>
    <property type="evidence" value="ECO:0007669"/>
    <property type="project" value="UniProtKB-ARBA"/>
</dbReference>
<dbReference type="FunFam" id="1.25.40.10:FF:000253">
    <property type="entry name" value="Pentatricopeptide repeat-containing protein"/>
    <property type="match status" value="1"/>
</dbReference>
<reference evidence="5 6" key="1">
    <citation type="submission" date="2017-09" db="EMBL/GenBank/DDBJ databases">
        <title>WGS assembly of Aquilegia coerulea Goldsmith.</title>
        <authorList>
            <person name="Hodges S."/>
            <person name="Kramer E."/>
            <person name="Nordborg M."/>
            <person name="Tomkins J."/>
            <person name="Borevitz J."/>
            <person name="Derieg N."/>
            <person name="Yan J."/>
            <person name="Mihaltcheva S."/>
            <person name="Hayes R.D."/>
            <person name="Rokhsar D."/>
        </authorList>
    </citation>
    <scope>NUCLEOTIDE SEQUENCE [LARGE SCALE GENOMIC DNA]</scope>
    <source>
        <strain evidence="6">cv. Goldsmith</strain>
    </source>
</reference>
<evidence type="ECO:0000259" key="4">
    <source>
        <dbReference type="Pfam" id="PF17177"/>
    </source>
</evidence>
<dbReference type="OrthoDB" id="1908178at2759"/>
<comment type="similarity">
    <text evidence="1">Belongs to the PPR family. P subfamily.</text>
</comment>
<dbReference type="FunCoup" id="A0A2G5CIZ2">
    <property type="interactions" value="1371"/>
</dbReference>
<evidence type="ECO:0000256" key="2">
    <source>
        <dbReference type="ARBA" id="ARBA00022737"/>
    </source>
</evidence>
<gene>
    <name evidence="5" type="ORF">AQUCO_05400115v1</name>
</gene>
<dbReference type="EMBL" id="KZ305071">
    <property type="protein sequence ID" value="PIA30787.1"/>
    <property type="molecule type" value="Genomic_DNA"/>
</dbReference>
<evidence type="ECO:0000313" key="5">
    <source>
        <dbReference type="EMBL" id="PIA30787.1"/>
    </source>
</evidence>
<dbReference type="Pfam" id="PF17177">
    <property type="entry name" value="PPR_long"/>
    <property type="match status" value="1"/>
</dbReference>
<name>A0A2G5CIZ2_AQUCA</name>
<dbReference type="NCBIfam" id="TIGR00756">
    <property type="entry name" value="PPR"/>
    <property type="match status" value="4"/>
</dbReference>
<dbReference type="Pfam" id="PF01535">
    <property type="entry name" value="PPR"/>
    <property type="match status" value="1"/>
</dbReference>
<dbReference type="SUPFAM" id="SSF48452">
    <property type="entry name" value="TPR-like"/>
    <property type="match status" value="2"/>
</dbReference>
<dbReference type="InterPro" id="IPR002885">
    <property type="entry name" value="PPR_rpt"/>
</dbReference>
<dbReference type="AlphaFoldDB" id="A0A2G5CIZ2"/>
<dbReference type="Proteomes" id="UP000230069">
    <property type="component" value="Unassembled WGS sequence"/>
</dbReference>